<dbReference type="InterPro" id="IPR034704">
    <property type="entry name" value="Ribosomal_bL28/bL31-like_sf"/>
</dbReference>
<dbReference type="EMBL" id="GU567984">
    <property type="protein sequence ID" value="ADI22401.1"/>
    <property type="molecule type" value="Genomic_DNA"/>
</dbReference>
<dbReference type="Pfam" id="PF00830">
    <property type="entry name" value="Ribosomal_L28"/>
    <property type="match status" value="1"/>
</dbReference>
<dbReference type="GO" id="GO:0005840">
    <property type="term" value="C:ribosome"/>
    <property type="evidence" value="ECO:0007669"/>
    <property type="project" value="UniProtKB-KW"/>
</dbReference>
<dbReference type="Gene3D" id="2.20.150.30">
    <property type="match status" value="1"/>
</dbReference>
<reference evidence="6" key="1">
    <citation type="submission" date="2010-01" db="EMBL/GenBank/DDBJ databases">
        <title>Genome fragments of uncultured bacteria from the North Pacific subtropical Gyre.</title>
        <authorList>
            <person name="Pham V.D."/>
            <person name="Delong E.F."/>
        </authorList>
    </citation>
    <scope>NUCLEOTIDE SEQUENCE</scope>
</reference>
<protein>
    <recommendedName>
        <fullName evidence="4 5">Large ribosomal subunit protein bL28</fullName>
    </recommendedName>
</protein>
<dbReference type="GO" id="GO:0003735">
    <property type="term" value="F:structural constituent of ribosome"/>
    <property type="evidence" value="ECO:0007669"/>
    <property type="project" value="InterPro"/>
</dbReference>
<evidence type="ECO:0000256" key="5">
    <source>
        <dbReference type="HAMAP-Rule" id="MF_00373"/>
    </source>
</evidence>
<keyword evidence="2 5" id="KW-0689">Ribosomal protein</keyword>
<evidence type="ECO:0000256" key="4">
    <source>
        <dbReference type="ARBA" id="ARBA00035174"/>
    </source>
</evidence>
<dbReference type="AlphaFoldDB" id="E7C4M7"/>
<dbReference type="NCBIfam" id="TIGR00009">
    <property type="entry name" value="L28"/>
    <property type="match status" value="1"/>
</dbReference>
<dbReference type="InterPro" id="IPR037147">
    <property type="entry name" value="Ribosomal_bL28_sf"/>
</dbReference>
<organism evidence="6">
    <name type="scientific">uncultured Planctomycetales bacterium HF0500_02G17</name>
    <dbReference type="NCBI Taxonomy" id="723608"/>
    <lineage>
        <taxon>Bacteria</taxon>
        <taxon>Pseudomonadati</taxon>
        <taxon>Planctomycetota</taxon>
        <taxon>Planctomycetia</taxon>
        <taxon>Planctomycetales</taxon>
        <taxon>environmental samples</taxon>
    </lineage>
</organism>
<dbReference type="GO" id="GO:1990904">
    <property type="term" value="C:ribonucleoprotein complex"/>
    <property type="evidence" value="ECO:0007669"/>
    <property type="project" value="UniProtKB-KW"/>
</dbReference>
<keyword evidence="3 5" id="KW-0687">Ribonucleoprotein</keyword>
<dbReference type="Gene3D" id="2.30.170.40">
    <property type="entry name" value="Ribosomal protein L28/L24"/>
    <property type="match status" value="1"/>
</dbReference>
<evidence type="ECO:0000256" key="3">
    <source>
        <dbReference type="ARBA" id="ARBA00023274"/>
    </source>
</evidence>
<dbReference type="GO" id="GO:0006412">
    <property type="term" value="P:translation"/>
    <property type="evidence" value="ECO:0007669"/>
    <property type="project" value="UniProtKB-UniRule"/>
</dbReference>
<dbReference type="SUPFAM" id="SSF143800">
    <property type="entry name" value="L28p-like"/>
    <property type="match status" value="1"/>
</dbReference>
<comment type="similarity">
    <text evidence="1 5">Belongs to the bacterial ribosomal protein bL28 family.</text>
</comment>
<proteinExistence type="inferred from homology"/>
<sequence>MPYECFYTGKKTTFGKQRTYRGQRISKGGFGLKTTGITRRTFKPNIQNVNAVVENPDGSTQVKRIKASAKAIRMGLVVKPLKRKYGYTREQNQKG</sequence>
<name>E7C4M7_9BACT</name>
<accession>E7C4M7</accession>
<dbReference type="HAMAP" id="MF_00373">
    <property type="entry name" value="Ribosomal_bL28"/>
    <property type="match status" value="1"/>
</dbReference>
<dbReference type="InterPro" id="IPR026569">
    <property type="entry name" value="Ribosomal_bL28"/>
</dbReference>
<evidence type="ECO:0000256" key="1">
    <source>
        <dbReference type="ARBA" id="ARBA00008760"/>
    </source>
</evidence>
<evidence type="ECO:0000256" key="2">
    <source>
        <dbReference type="ARBA" id="ARBA00022980"/>
    </source>
</evidence>
<gene>
    <name evidence="5" type="primary">rpmB</name>
</gene>
<dbReference type="InterPro" id="IPR001383">
    <property type="entry name" value="Ribosomal_bL28_bact-type"/>
</dbReference>
<evidence type="ECO:0000313" key="6">
    <source>
        <dbReference type="EMBL" id="ADI22401.1"/>
    </source>
</evidence>